<name>A0A7C5KC98_9BACT</name>
<dbReference type="InterPro" id="IPR007221">
    <property type="entry name" value="MreC"/>
</dbReference>
<feature type="transmembrane region" description="Helical" evidence="6">
    <location>
        <begin position="9"/>
        <end position="27"/>
    </location>
</feature>
<evidence type="ECO:0000259" key="7">
    <source>
        <dbReference type="Pfam" id="PF04085"/>
    </source>
</evidence>
<evidence type="ECO:0000256" key="4">
    <source>
        <dbReference type="ARBA" id="ARBA00032089"/>
    </source>
</evidence>
<dbReference type="Pfam" id="PF04085">
    <property type="entry name" value="MreC"/>
    <property type="match status" value="1"/>
</dbReference>
<evidence type="ECO:0000256" key="1">
    <source>
        <dbReference type="ARBA" id="ARBA00009369"/>
    </source>
</evidence>
<feature type="coiled-coil region" evidence="5">
    <location>
        <begin position="58"/>
        <end position="92"/>
    </location>
</feature>
<sequence>MFLRAKKKIIFLVLIFGFVLFFLNYKFNIYNKIGFFALSPAYIISNWVTGLESFSSNLINIVNDNASLNKEIESLKKQNEELRLSYALLLKDVQSLYEEKAFQNFKAQNPKFKLLKALVLYRLEPFYQDLIINVGSNDGVKIGMPVISDGCIIGLISNVAPNYSKVSYIGDKSVKIPVKLNGSNLYGILEGTSSEELIFNVPSVFAAIHPLEILVTASVPSSLLPPNIPVAKIMTLREVGSLNTVFTAIPIKQIQTVNEVWVYLGS</sequence>
<dbReference type="GO" id="GO:0005886">
    <property type="term" value="C:plasma membrane"/>
    <property type="evidence" value="ECO:0007669"/>
    <property type="project" value="TreeGrafter"/>
</dbReference>
<proteinExistence type="inferred from homology"/>
<dbReference type="PANTHER" id="PTHR34138:SF1">
    <property type="entry name" value="CELL SHAPE-DETERMINING PROTEIN MREC"/>
    <property type="match status" value="1"/>
</dbReference>
<keyword evidence="3" id="KW-0133">Cell shape</keyword>
<evidence type="ECO:0000256" key="6">
    <source>
        <dbReference type="SAM" id="Phobius"/>
    </source>
</evidence>
<evidence type="ECO:0000256" key="2">
    <source>
        <dbReference type="ARBA" id="ARBA00013855"/>
    </source>
</evidence>
<dbReference type="InterPro" id="IPR042175">
    <property type="entry name" value="Cell/Rod_MreC_2"/>
</dbReference>
<keyword evidence="6" id="KW-0812">Transmembrane</keyword>
<evidence type="ECO:0000256" key="3">
    <source>
        <dbReference type="ARBA" id="ARBA00022960"/>
    </source>
</evidence>
<gene>
    <name evidence="8" type="ORF">ENL70_05065</name>
</gene>
<evidence type="ECO:0000256" key="5">
    <source>
        <dbReference type="SAM" id="Coils"/>
    </source>
</evidence>
<accession>A0A7C5KC98</accession>
<dbReference type="InterPro" id="IPR042177">
    <property type="entry name" value="Cell/Rod_1"/>
</dbReference>
<dbReference type="Gene3D" id="2.40.10.350">
    <property type="entry name" value="Rod shape-determining protein MreC, domain 2"/>
    <property type="match status" value="1"/>
</dbReference>
<evidence type="ECO:0000313" key="8">
    <source>
        <dbReference type="EMBL" id="HHI65899.1"/>
    </source>
</evidence>
<dbReference type="InterPro" id="IPR055342">
    <property type="entry name" value="MreC_beta-barrel_core"/>
</dbReference>
<dbReference type="GO" id="GO:0008360">
    <property type="term" value="P:regulation of cell shape"/>
    <property type="evidence" value="ECO:0007669"/>
    <property type="project" value="UniProtKB-KW"/>
</dbReference>
<dbReference type="EMBL" id="DRUY01000172">
    <property type="protein sequence ID" value="HHI65899.1"/>
    <property type="molecule type" value="Genomic_DNA"/>
</dbReference>
<protein>
    <recommendedName>
        <fullName evidence="2">Cell shape-determining protein MreC</fullName>
    </recommendedName>
    <alternativeName>
        <fullName evidence="4">Cell shape protein MreC</fullName>
    </alternativeName>
</protein>
<comment type="caution">
    <text evidence="8">The sequence shown here is derived from an EMBL/GenBank/DDBJ whole genome shotgun (WGS) entry which is preliminary data.</text>
</comment>
<keyword evidence="6" id="KW-1133">Transmembrane helix</keyword>
<dbReference type="Gene3D" id="2.40.10.340">
    <property type="entry name" value="Rod shape-determining protein MreC, domain 1"/>
    <property type="match status" value="1"/>
</dbReference>
<dbReference type="PANTHER" id="PTHR34138">
    <property type="entry name" value="CELL SHAPE-DETERMINING PROTEIN MREC"/>
    <property type="match status" value="1"/>
</dbReference>
<keyword evidence="6" id="KW-0472">Membrane</keyword>
<dbReference type="AlphaFoldDB" id="A0A7C5KC98"/>
<reference evidence="8" key="1">
    <citation type="journal article" date="2020" name="mSystems">
        <title>Genome- and Community-Level Interaction Insights into Carbon Utilization and Element Cycling Functions of Hydrothermarchaeota in Hydrothermal Sediment.</title>
        <authorList>
            <person name="Zhou Z."/>
            <person name="Liu Y."/>
            <person name="Xu W."/>
            <person name="Pan J."/>
            <person name="Luo Z.H."/>
            <person name="Li M."/>
        </authorList>
    </citation>
    <scope>NUCLEOTIDE SEQUENCE [LARGE SCALE GENOMIC DNA]</scope>
    <source>
        <strain evidence="8">SpSt-1019</strain>
    </source>
</reference>
<comment type="similarity">
    <text evidence="1">Belongs to the MreC family.</text>
</comment>
<feature type="domain" description="Rod shape-determining protein MreC beta-barrel core" evidence="7">
    <location>
        <begin position="124"/>
        <end position="263"/>
    </location>
</feature>
<keyword evidence="5" id="KW-0175">Coiled coil</keyword>
<organism evidence="8">
    <name type="scientific">Thermodesulfobium narugense</name>
    <dbReference type="NCBI Taxonomy" id="184064"/>
    <lineage>
        <taxon>Bacteria</taxon>
        <taxon>Pseudomonadati</taxon>
        <taxon>Thermodesulfobiota</taxon>
        <taxon>Thermodesulfobiia</taxon>
        <taxon>Thermodesulfobiales</taxon>
        <taxon>Thermodesulfobiaceae</taxon>
        <taxon>Thermodesulfobium</taxon>
    </lineage>
</organism>